<dbReference type="InterPro" id="IPR008258">
    <property type="entry name" value="Transglycosylase_SLT_dom_1"/>
</dbReference>
<dbReference type="Gene3D" id="3.40.190.10">
    <property type="entry name" value="Periplasmic binding protein-like II"/>
    <property type="match status" value="2"/>
</dbReference>
<feature type="region of interest" description="LT domain" evidence="7">
    <location>
        <begin position="263"/>
        <end position="471"/>
    </location>
</feature>
<dbReference type="GO" id="GO:0008933">
    <property type="term" value="F:peptidoglycan lytic transglycosylase activity"/>
    <property type="evidence" value="ECO:0007669"/>
    <property type="project" value="UniProtKB-UniRule"/>
</dbReference>
<dbReference type="InterPro" id="IPR023703">
    <property type="entry name" value="MltF"/>
</dbReference>
<evidence type="ECO:0000256" key="3">
    <source>
        <dbReference type="ARBA" id="ARBA00023136"/>
    </source>
</evidence>
<dbReference type="EC" id="4.2.2.n1" evidence="7"/>
<dbReference type="Pfam" id="PF01464">
    <property type="entry name" value="SLT"/>
    <property type="match status" value="1"/>
</dbReference>
<feature type="active site" evidence="7">
    <location>
        <position position="309"/>
    </location>
</feature>
<dbReference type="SUPFAM" id="SSF53850">
    <property type="entry name" value="Periplasmic binding protein-like II"/>
    <property type="match status" value="1"/>
</dbReference>
<comment type="caution">
    <text evidence="7">Lacks conserved residue(s) required for the propagation of feature annotation.</text>
</comment>
<dbReference type="HOGENOM" id="CLU_027494_0_1_4"/>
<dbReference type="InterPro" id="IPR000189">
    <property type="entry name" value="Transglyc_AS"/>
</dbReference>
<dbReference type="Proteomes" id="UP000056322">
    <property type="component" value="Chromosome 1"/>
</dbReference>
<comment type="catalytic activity">
    <reaction evidence="7">
        <text>Exolytic cleavage of the (1-&gt;4)-beta-glycosidic linkage between N-acetylmuramic acid (MurNAc) and N-acetylglucosamine (GlcNAc) residues in peptidoglycan, from either the reducing or the non-reducing ends of the peptidoglycan chains, with concomitant formation of a 1,6-anhydrobond in the MurNAc residue.</text>
        <dbReference type="EC" id="4.2.2.n1"/>
    </reaction>
</comment>
<evidence type="ECO:0000313" key="9">
    <source>
        <dbReference type="EMBL" id="CEN55732.1"/>
    </source>
</evidence>
<dbReference type="InterPro" id="IPR023346">
    <property type="entry name" value="Lysozyme-like_dom_sf"/>
</dbReference>
<comment type="similarity">
    <text evidence="7">In the N-terminal section; belongs to the bacterial solute-binding protein 3 family.</text>
</comment>
<evidence type="ECO:0000256" key="1">
    <source>
        <dbReference type="ARBA" id="ARBA00007734"/>
    </source>
</evidence>
<keyword evidence="5 7" id="KW-0456">Lyase</keyword>
<evidence type="ECO:0000259" key="8">
    <source>
        <dbReference type="SMART" id="SM00062"/>
    </source>
</evidence>
<name>A0A0B7IZA1_9PROT</name>
<dbReference type="PROSITE" id="PS00922">
    <property type="entry name" value="TRANSGLYCOSYLASE"/>
    <property type="match status" value="1"/>
</dbReference>
<protein>
    <recommendedName>
        <fullName evidence="7">Membrane-bound lytic murein transglycosylase F</fullName>
        <ecNumber evidence="7">4.2.2.n1</ecNumber>
    </recommendedName>
    <alternativeName>
        <fullName evidence="7">Murein lyase F</fullName>
    </alternativeName>
</protein>
<dbReference type="GO" id="GO:0016998">
    <property type="term" value="P:cell wall macromolecule catabolic process"/>
    <property type="evidence" value="ECO:0007669"/>
    <property type="project" value="UniProtKB-UniRule"/>
</dbReference>
<evidence type="ECO:0000313" key="10">
    <source>
        <dbReference type="Proteomes" id="UP000056322"/>
    </source>
</evidence>
<dbReference type="GO" id="GO:0009279">
    <property type="term" value="C:cell outer membrane"/>
    <property type="evidence" value="ECO:0007669"/>
    <property type="project" value="UniProtKB-SubCell"/>
</dbReference>
<sequence>MKKQYLLGVGLLFMLIVTISAYLIQFSLPKAQDSKTLVVVTSNGPNTYYVKNADEYAGFEYDLVHLFAKELGPEFSVKFVIADQLGKVIPTLLSGKAHFAAANLSITPQRAEVVKFGLSYLDVQQHIAFGIDQTPSPKSLTELIGKHIHVPKGSSYAERLKFLQASNPLLTWQETGSTDELLEQVNMGVLDYTVADDRMIDILQNFYPNIGKGMALAEPEQIAWAFPKSGDPWLYAKSVDFFKRIQQDGRLKNLIDRYYGHTERLAPVDVSKFLQLTHTTLPKYAALFKQGQELTDIDWRLLASISYQESHWDPFNTSPTNVRGMMMLTEQTADAMDVTDRLDAKQSILGGAKYINILKRQVPERIPEPDRTWMALAAYNIGFAHLEDARVLASRMKLNPDSWADIKTTLPLLNKAQYYSTVKFGYASGGAPVIFVESIRTYYGILEKYQAAHQSGAPNFEFKAFEFKPKK</sequence>
<comment type="function">
    <text evidence="7">Murein-degrading enzyme that degrades murein glycan strands and insoluble, high-molecular weight murein sacculi, with the concomitant formation of a 1,6-anhydromuramoyl product. Lytic transglycosylases (LTs) play an integral role in the metabolism of the peptidoglycan (PG) sacculus. Their lytic action creates space within the PG sacculus to allow for its expansion as well as for the insertion of various structures such as secretion systems and flagella.</text>
</comment>
<evidence type="ECO:0000256" key="7">
    <source>
        <dbReference type="HAMAP-Rule" id="MF_02016"/>
    </source>
</evidence>
<dbReference type="STRING" id="1581680.BN1209_0688"/>
<keyword evidence="3 7" id="KW-0472">Membrane</keyword>
<keyword evidence="10" id="KW-1185">Reference proteome</keyword>
<proteinExistence type="inferred from homology"/>
<evidence type="ECO:0000256" key="2">
    <source>
        <dbReference type="ARBA" id="ARBA00022729"/>
    </source>
</evidence>
<dbReference type="EMBL" id="LN794158">
    <property type="protein sequence ID" value="CEN55732.1"/>
    <property type="molecule type" value="Genomic_DNA"/>
</dbReference>
<comment type="domain">
    <text evidence="7">The N-terminal domain does not have lytic activity and probably modulates enzymatic activity. The C-terminal domain is the catalytic active domain.</text>
</comment>
<dbReference type="GO" id="GO:0071555">
    <property type="term" value="P:cell wall organization"/>
    <property type="evidence" value="ECO:0007669"/>
    <property type="project" value="UniProtKB-KW"/>
</dbReference>
<reference evidence="10" key="1">
    <citation type="submission" date="2014-12" db="EMBL/GenBank/DDBJ databases">
        <authorList>
            <person name="Salcher M.M."/>
        </authorList>
    </citation>
    <scope>NUCLEOTIDE SEQUENCE [LARGE SCALE GENOMIC DNA]</scope>
    <source>
        <strain evidence="10">MMS-10A-171</strain>
    </source>
</reference>
<evidence type="ECO:0000256" key="6">
    <source>
        <dbReference type="ARBA" id="ARBA00023316"/>
    </source>
</evidence>
<evidence type="ECO:0000256" key="5">
    <source>
        <dbReference type="ARBA" id="ARBA00023239"/>
    </source>
</evidence>
<keyword evidence="4 7" id="KW-0998">Cell outer membrane</keyword>
<dbReference type="Gene3D" id="1.10.530.10">
    <property type="match status" value="1"/>
</dbReference>
<comment type="similarity">
    <text evidence="1">Belongs to the transglycosylase Slt family.</text>
</comment>
<gene>
    <name evidence="7 9" type="primary">mltF</name>
    <name evidence="9" type="ORF">BN1209_0688</name>
</gene>
<dbReference type="RefSeq" id="WP_082048384.1">
    <property type="nucleotide sequence ID" value="NZ_LN794158.1"/>
</dbReference>
<dbReference type="CDD" id="cd01009">
    <property type="entry name" value="PBP2_YfhD_N"/>
    <property type="match status" value="1"/>
</dbReference>
<comment type="similarity">
    <text evidence="7">In the C-terminal section; belongs to the transglycosylase Slt family.</text>
</comment>
<dbReference type="Pfam" id="PF00497">
    <property type="entry name" value="SBP_bac_3"/>
    <property type="match status" value="1"/>
</dbReference>
<dbReference type="HAMAP" id="MF_02016">
    <property type="entry name" value="MltF"/>
    <property type="match status" value="1"/>
</dbReference>
<organism evidence="9 10">
    <name type="scientific">Candidatus Methylopumilus turicensis</name>
    <dbReference type="NCBI Taxonomy" id="1581680"/>
    <lineage>
        <taxon>Bacteria</taxon>
        <taxon>Pseudomonadati</taxon>
        <taxon>Pseudomonadota</taxon>
        <taxon>Betaproteobacteria</taxon>
        <taxon>Nitrosomonadales</taxon>
        <taxon>Methylophilaceae</taxon>
        <taxon>Candidatus Methylopumilus</taxon>
    </lineage>
</organism>
<keyword evidence="6 7" id="KW-0961">Cell wall biogenesis/degradation</keyword>
<dbReference type="SUPFAM" id="SSF53955">
    <property type="entry name" value="Lysozyme-like"/>
    <property type="match status" value="1"/>
</dbReference>
<dbReference type="InterPro" id="IPR001638">
    <property type="entry name" value="Solute-binding_3/MltF_N"/>
</dbReference>
<feature type="domain" description="Solute-binding protein family 3/N-terminal" evidence="8">
    <location>
        <begin position="36"/>
        <end position="262"/>
    </location>
</feature>
<dbReference type="AlphaFoldDB" id="A0A0B7IZA1"/>
<dbReference type="PANTHER" id="PTHR35936:SF32">
    <property type="entry name" value="MEMBRANE-BOUND LYTIC MUREIN TRANSGLYCOSYLASE F"/>
    <property type="match status" value="1"/>
</dbReference>
<comment type="subcellular location">
    <subcellularLocation>
        <location evidence="7">Cell outer membrane</location>
        <topology evidence="7">Peripheral membrane protein</topology>
    </subcellularLocation>
    <text evidence="7">Attached to the inner leaflet of the outer membrane.</text>
</comment>
<evidence type="ECO:0000256" key="4">
    <source>
        <dbReference type="ARBA" id="ARBA00023237"/>
    </source>
</evidence>
<accession>A0A0B7IZA1</accession>
<dbReference type="KEGG" id="mbac:BN1209_0688"/>
<dbReference type="PANTHER" id="PTHR35936">
    <property type="entry name" value="MEMBRANE-BOUND LYTIC MUREIN TRANSGLYCOSYLASE F"/>
    <property type="match status" value="1"/>
</dbReference>
<dbReference type="GO" id="GO:0000270">
    <property type="term" value="P:peptidoglycan metabolic process"/>
    <property type="evidence" value="ECO:0007669"/>
    <property type="project" value="InterPro"/>
</dbReference>
<dbReference type="NCBIfam" id="NF008112">
    <property type="entry name" value="PRK10859.1"/>
    <property type="match status" value="1"/>
</dbReference>
<dbReference type="CDD" id="cd13403">
    <property type="entry name" value="MLTF-like"/>
    <property type="match status" value="1"/>
</dbReference>
<keyword evidence="2 7" id="KW-0732">Signal</keyword>
<dbReference type="OrthoDB" id="9815002at2"/>
<dbReference type="SMART" id="SM00062">
    <property type="entry name" value="PBPb"/>
    <property type="match status" value="1"/>
</dbReference>